<reference evidence="4 5" key="1">
    <citation type="submission" date="2017-08" db="EMBL/GenBank/DDBJ databases">
        <title>Infants hospitalized years apart are colonized by the same room-sourced microbial strains.</title>
        <authorList>
            <person name="Brooks B."/>
            <person name="Olm M.R."/>
            <person name="Firek B.A."/>
            <person name="Baker R."/>
            <person name="Thomas B.C."/>
            <person name="Morowitz M.J."/>
            <person name="Banfield J.F."/>
        </authorList>
    </citation>
    <scope>NUCLEOTIDE SEQUENCE [LARGE SCALE GENOMIC DNA]</scope>
    <source>
        <strain evidence="4">S2_003_000_R2_4</strain>
    </source>
</reference>
<dbReference type="GO" id="GO:0016747">
    <property type="term" value="F:acyltransferase activity, transferring groups other than amino-acyl groups"/>
    <property type="evidence" value="ECO:0007669"/>
    <property type="project" value="InterPro"/>
</dbReference>
<sequence length="387" mass="43220">MDSANFTGARPGGAERSTGETRNDSHGRIAGLDGLRAVAVLLVVLSHYGFNREVPGALGVTIFFFLSGYLITTLLLRETARTGTVKKRDFYIRRFLRLSPELAFLLLFSGLGGALYVGLPRVMDFVAAAFYFTNYYHVAHIYGQVEGLRWPHLWSLAVEEHYYILYPLVFSLFWRTPKRFTVFLIGVCVAALAWRCVAIKIGLPGGYTYVASEARIDSIAYGCLLALLSRREAWRDFWAKHWIAAQVIGVALLVSSLLIRDPFFRDTFRYSMQGLGLAFAFAGLLQVRPGNVGLKLLEVAPLVWMGQMSYGAYLWHLEFAHLSERFLPGVFHEEGPLAMRALYALLATSFAFGAGYVSYRLVGEPMLALRKRFGAHVEPAPKHAAKG</sequence>
<feature type="region of interest" description="Disordered" evidence="1">
    <location>
        <begin position="1"/>
        <end position="24"/>
    </location>
</feature>
<dbReference type="GO" id="GO:0009103">
    <property type="term" value="P:lipopolysaccharide biosynthetic process"/>
    <property type="evidence" value="ECO:0007669"/>
    <property type="project" value="TreeGrafter"/>
</dbReference>
<dbReference type="RefSeq" id="WP_304280674.1">
    <property type="nucleotide sequence ID" value="NZ_QFQZ01000065.1"/>
</dbReference>
<keyword evidence="2" id="KW-0812">Transmembrane</keyword>
<feature type="transmembrane region" description="Helical" evidence="2">
    <location>
        <begin position="241"/>
        <end position="258"/>
    </location>
</feature>
<dbReference type="Proteomes" id="UP000249393">
    <property type="component" value="Unassembled WGS sequence"/>
</dbReference>
<keyword evidence="2" id="KW-0472">Membrane</keyword>
<keyword evidence="4" id="KW-0808">Transferase</keyword>
<dbReference type="AlphaFoldDB" id="A0A2W5UX52"/>
<evidence type="ECO:0000259" key="3">
    <source>
        <dbReference type="Pfam" id="PF01757"/>
    </source>
</evidence>
<dbReference type="InterPro" id="IPR050879">
    <property type="entry name" value="Acyltransferase_3"/>
</dbReference>
<keyword evidence="2" id="KW-1133">Transmembrane helix</keyword>
<feature type="transmembrane region" description="Helical" evidence="2">
    <location>
        <begin position="337"/>
        <end position="362"/>
    </location>
</feature>
<feature type="transmembrane region" description="Helical" evidence="2">
    <location>
        <begin position="181"/>
        <end position="203"/>
    </location>
</feature>
<dbReference type="EMBL" id="QFQZ01000065">
    <property type="protein sequence ID" value="PZR32250.1"/>
    <property type="molecule type" value="Genomic_DNA"/>
</dbReference>
<gene>
    <name evidence="4" type="ORF">DI526_17225</name>
</gene>
<evidence type="ECO:0000256" key="1">
    <source>
        <dbReference type="SAM" id="MobiDB-lite"/>
    </source>
</evidence>
<feature type="transmembrane region" description="Helical" evidence="2">
    <location>
        <begin position="98"/>
        <end position="119"/>
    </location>
</feature>
<organism evidence="4 5">
    <name type="scientific">Caulobacter segnis</name>
    <dbReference type="NCBI Taxonomy" id="88688"/>
    <lineage>
        <taxon>Bacteria</taxon>
        <taxon>Pseudomonadati</taxon>
        <taxon>Pseudomonadota</taxon>
        <taxon>Alphaproteobacteria</taxon>
        <taxon>Caulobacterales</taxon>
        <taxon>Caulobacteraceae</taxon>
        <taxon>Caulobacter</taxon>
    </lineage>
</organism>
<dbReference type="Pfam" id="PF01757">
    <property type="entry name" value="Acyl_transf_3"/>
    <property type="match status" value="1"/>
</dbReference>
<dbReference type="GO" id="GO:0016020">
    <property type="term" value="C:membrane"/>
    <property type="evidence" value="ECO:0007669"/>
    <property type="project" value="TreeGrafter"/>
</dbReference>
<proteinExistence type="predicted"/>
<name>A0A2W5UX52_9CAUL</name>
<dbReference type="PANTHER" id="PTHR23028:SF53">
    <property type="entry name" value="ACYL_TRANSF_3 DOMAIN-CONTAINING PROTEIN"/>
    <property type="match status" value="1"/>
</dbReference>
<dbReference type="PANTHER" id="PTHR23028">
    <property type="entry name" value="ACETYLTRANSFERASE"/>
    <property type="match status" value="1"/>
</dbReference>
<evidence type="ECO:0000256" key="2">
    <source>
        <dbReference type="SAM" id="Phobius"/>
    </source>
</evidence>
<feature type="transmembrane region" description="Helical" evidence="2">
    <location>
        <begin position="56"/>
        <end position="77"/>
    </location>
</feature>
<evidence type="ECO:0000313" key="5">
    <source>
        <dbReference type="Proteomes" id="UP000249393"/>
    </source>
</evidence>
<keyword evidence="4" id="KW-0012">Acyltransferase</keyword>
<comment type="caution">
    <text evidence="4">The sequence shown here is derived from an EMBL/GenBank/DDBJ whole genome shotgun (WGS) entry which is preliminary data.</text>
</comment>
<accession>A0A2W5UX52</accession>
<feature type="domain" description="Acyltransferase 3" evidence="3">
    <location>
        <begin position="30"/>
        <end position="354"/>
    </location>
</feature>
<evidence type="ECO:0000313" key="4">
    <source>
        <dbReference type="EMBL" id="PZR32250.1"/>
    </source>
</evidence>
<dbReference type="InterPro" id="IPR002656">
    <property type="entry name" value="Acyl_transf_3_dom"/>
</dbReference>
<protein>
    <submittedName>
        <fullName evidence="4">Acyltransferase</fullName>
    </submittedName>
</protein>